<dbReference type="InterPro" id="IPR052805">
    <property type="entry name" value="GEF_Ubiquitin-Prot_Reg"/>
</dbReference>
<dbReference type="AlphaFoldDB" id="A0A834AMQ4"/>
<evidence type="ECO:0000313" key="3">
    <source>
        <dbReference type="Proteomes" id="UP000664940"/>
    </source>
</evidence>
<reference evidence="2 3" key="1">
    <citation type="journal article" date="2020" name="Nature">
        <title>Six reference-quality genomes reveal evolution of bat adaptations.</title>
        <authorList>
            <person name="Jebb D."/>
            <person name="Huang Z."/>
            <person name="Pippel M."/>
            <person name="Hughes G.M."/>
            <person name="Lavrichenko K."/>
            <person name="Devanna P."/>
            <person name="Winkler S."/>
            <person name="Jermiin L.S."/>
            <person name="Skirmuntt E.C."/>
            <person name="Katzourakis A."/>
            <person name="Burkitt-Gray L."/>
            <person name="Ray D.A."/>
            <person name="Sullivan K.A.M."/>
            <person name="Roscito J.G."/>
            <person name="Kirilenko B.M."/>
            <person name="Davalos L.M."/>
            <person name="Corthals A.P."/>
            <person name="Power M.L."/>
            <person name="Jones G."/>
            <person name="Ransome R.D."/>
            <person name="Dechmann D.K.N."/>
            <person name="Locatelli A.G."/>
            <person name="Puechmaille S.J."/>
            <person name="Fedrigo O."/>
            <person name="Jarvis E.D."/>
            <person name="Hiller M."/>
            <person name="Vernes S.C."/>
            <person name="Myers E.W."/>
            <person name="Teeling E.C."/>
        </authorList>
    </citation>
    <scope>NUCLEOTIDE SEQUENCE [LARGE SCALE GENOMIC DNA]</scope>
    <source>
        <strain evidence="2">Bat1K_MPI-CBG_1</strain>
    </source>
</reference>
<dbReference type="GO" id="GO:0005085">
    <property type="term" value="F:guanyl-nucleotide exchange factor activity"/>
    <property type="evidence" value="ECO:0007669"/>
    <property type="project" value="InterPro"/>
</dbReference>
<proteinExistence type="predicted"/>
<dbReference type="Pfam" id="PF00621">
    <property type="entry name" value="RhoGEF"/>
    <property type="match status" value="1"/>
</dbReference>
<evidence type="ECO:0000259" key="1">
    <source>
        <dbReference type="PROSITE" id="PS50010"/>
    </source>
</evidence>
<dbReference type="InterPro" id="IPR035899">
    <property type="entry name" value="DBL_dom_sf"/>
</dbReference>
<protein>
    <submittedName>
        <fullName evidence="2">Epithelial cell transforming 2 like</fullName>
    </submittedName>
</protein>
<evidence type="ECO:0000313" key="2">
    <source>
        <dbReference type="EMBL" id="KAF6113564.1"/>
    </source>
</evidence>
<accession>A0A834AMQ4</accession>
<gene>
    <name evidence="2" type="ORF">HJG60_004230</name>
</gene>
<feature type="domain" description="DH" evidence="1">
    <location>
        <begin position="1"/>
        <end position="56"/>
    </location>
</feature>
<name>A0A834AMQ4_9CHIR</name>
<dbReference type="PROSITE" id="PS50010">
    <property type="entry name" value="DH_2"/>
    <property type="match status" value="1"/>
</dbReference>
<dbReference type="PANTHER" id="PTHR46857">
    <property type="entry name" value="EPITHELIAL CELL-TRANSFORMING SEQUENCE 2 ONCOGENE-LIKE"/>
    <property type="match status" value="1"/>
</dbReference>
<dbReference type="PANTHER" id="PTHR46857:SF1">
    <property type="entry name" value="EPITHELIAL CELL-TRANSFORMING SEQUENCE 2 ONCOGENE-LIKE"/>
    <property type="match status" value="1"/>
</dbReference>
<comment type="caution">
    <text evidence="2">The sequence shown here is derived from an EMBL/GenBank/DDBJ whole genome shotgun (WGS) entry which is preliminary data.</text>
</comment>
<organism evidence="2 3">
    <name type="scientific">Phyllostomus discolor</name>
    <name type="common">pale spear-nosed bat</name>
    <dbReference type="NCBI Taxonomy" id="89673"/>
    <lineage>
        <taxon>Eukaryota</taxon>
        <taxon>Metazoa</taxon>
        <taxon>Chordata</taxon>
        <taxon>Craniata</taxon>
        <taxon>Vertebrata</taxon>
        <taxon>Euteleostomi</taxon>
        <taxon>Mammalia</taxon>
        <taxon>Eutheria</taxon>
        <taxon>Laurasiatheria</taxon>
        <taxon>Chiroptera</taxon>
        <taxon>Yangochiroptera</taxon>
        <taxon>Phyllostomidae</taxon>
        <taxon>Phyllostominae</taxon>
        <taxon>Phyllostomus</taxon>
    </lineage>
</organism>
<dbReference type="EMBL" id="JABVXQ010000004">
    <property type="protein sequence ID" value="KAF6113564.1"/>
    <property type="molecule type" value="Genomic_DNA"/>
</dbReference>
<dbReference type="InterPro" id="IPR000219">
    <property type="entry name" value="DH_dom"/>
</dbReference>
<dbReference type="Gene3D" id="1.20.900.10">
    <property type="entry name" value="Dbl homology (DH) domain"/>
    <property type="match status" value="1"/>
</dbReference>
<dbReference type="Proteomes" id="UP000664940">
    <property type="component" value="Unassembled WGS sequence"/>
</dbReference>
<sequence length="107" mass="12544">MLSLPELLLYPSQRFEEYIHLLHALRLHTPAEHVDRGDLTTAIDQIKTYKGYIDQMRQNINTEDQLSDIQRSIWGCPVCIPDVLSTSWAHEKLSCHWQRETPRCQIS</sequence>
<dbReference type="SUPFAM" id="SSF48065">
    <property type="entry name" value="DBL homology domain (DH-domain)"/>
    <property type="match status" value="1"/>
</dbReference>